<gene>
    <name evidence="1" type="ORF">DES41_108194</name>
</gene>
<evidence type="ECO:0000313" key="1">
    <source>
        <dbReference type="EMBL" id="RCW68017.1"/>
    </source>
</evidence>
<sequence length="204" mass="23194">MAFNPSKKNIPLLKPRTSEVLPQKIATPPEKSIGEKGREGEQALAEWFSDNGLAYVAVSQNKDTFARLFRHEVKRPDFLLLFDSLGMIAVDAKNITPYQPNKIVYYTLPLEEEVKKAIAFERIFRMPVWYAVMENVGQEVCWHWISALKAVEVGFVETNAEKGVQFLKIKRDDFVRISTGADLAKLYLQRLPALKNLSRLPLGA</sequence>
<accession>A0A368XND4</accession>
<dbReference type="Proteomes" id="UP000252884">
    <property type="component" value="Unassembled WGS sequence"/>
</dbReference>
<reference evidence="1 2" key="1">
    <citation type="submission" date="2018-07" db="EMBL/GenBank/DDBJ databases">
        <title>Genomic Encyclopedia of Type Strains, Phase IV (KMG-IV): sequencing the most valuable type-strain genomes for metagenomic binning, comparative biology and taxonomic classification.</title>
        <authorList>
            <person name="Goeker M."/>
        </authorList>
    </citation>
    <scope>NUCLEOTIDE SEQUENCE [LARGE SCALE GENOMIC DNA]</scope>
    <source>
        <strain evidence="1 2">DSM 21634</strain>
    </source>
</reference>
<protein>
    <submittedName>
        <fullName evidence="1">Uncharacterized protein</fullName>
    </submittedName>
</protein>
<keyword evidence="2" id="KW-1185">Reference proteome</keyword>
<organism evidence="1 2">
    <name type="scientific">Pseudorhodoferax soli</name>
    <dbReference type="NCBI Taxonomy" id="545864"/>
    <lineage>
        <taxon>Bacteria</taxon>
        <taxon>Pseudomonadati</taxon>
        <taxon>Pseudomonadota</taxon>
        <taxon>Betaproteobacteria</taxon>
        <taxon>Burkholderiales</taxon>
        <taxon>Comamonadaceae</taxon>
    </lineage>
</organism>
<comment type="caution">
    <text evidence="1">The sequence shown here is derived from an EMBL/GenBank/DDBJ whole genome shotgun (WGS) entry which is preliminary data.</text>
</comment>
<dbReference type="AlphaFoldDB" id="A0A368XND4"/>
<dbReference type="RefSeq" id="WP_211333080.1">
    <property type="nucleotide sequence ID" value="NZ_QPJK01000008.1"/>
</dbReference>
<proteinExistence type="predicted"/>
<evidence type="ECO:0000313" key="2">
    <source>
        <dbReference type="Proteomes" id="UP000252884"/>
    </source>
</evidence>
<dbReference type="EMBL" id="QPJK01000008">
    <property type="protein sequence ID" value="RCW68017.1"/>
    <property type="molecule type" value="Genomic_DNA"/>
</dbReference>
<name>A0A368XND4_9BURK</name>